<sequence length="327" mass="31153">MATNNFKPFAAGAGANVTAQADYEALAALASGFTAGKASSAQVNKALRQSTVLASVLAQFIANTTGKDVLDDGNTATVLTNLIAALKTNGALSFLQTANNFSEIKSAGATAVSAALANLGLSDSGISKLTAFTSSGTFTAKYTGWYKITGTAGGGGGAGAYATAGFSSGGGGAAGGTFVYLQYLETGDTVTVTIGAGGAGATGSAPQATTGGNTYWGTSVYATGGIGGFGTAASCAGGNGGTGKNGIANFLGGYGTDGTISGTTTYLATGNGGSSFWGGGGRAGISSGIGGQAYGSGGGAAYDINASSASFTGGAGKSGYLQVEFVI</sequence>
<organism evidence="1 2">
    <name type="scientific">Sodalis ligni</name>
    <dbReference type="NCBI Taxonomy" id="2697027"/>
    <lineage>
        <taxon>Bacteria</taxon>
        <taxon>Pseudomonadati</taxon>
        <taxon>Pseudomonadota</taxon>
        <taxon>Gammaproteobacteria</taxon>
        <taxon>Enterobacterales</taxon>
        <taxon>Bruguierivoracaceae</taxon>
        <taxon>Sodalis</taxon>
    </lineage>
</organism>
<gene>
    <name evidence="1" type="ORF">EZJ58_2318</name>
</gene>
<dbReference type="OrthoDB" id="1921264at2"/>
<dbReference type="RefSeq" id="WP_132923004.1">
    <property type="nucleotide sequence ID" value="NZ_SJOI01000001.1"/>
</dbReference>
<protein>
    <submittedName>
        <fullName evidence="1">Uncharacterized protein</fullName>
    </submittedName>
</protein>
<reference evidence="1 2" key="1">
    <citation type="submission" date="2019-02" db="EMBL/GenBank/DDBJ databases">
        <title>Investigation of anaerobic lignin degradation for improved lignocellulosic biofuels.</title>
        <authorList>
            <person name="Deangelis K."/>
        </authorList>
    </citation>
    <scope>NUCLEOTIDE SEQUENCE [LARGE SCALE GENOMIC DNA]</scope>
    <source>
        <strain evidence="1 2">159R</strain>
    </source>
</reference>
<keyword evidence="2" id="KW-1185">Reference proteome</keyword>
<comment type="caution">
    <text evidence="1">The sequence shown here is derived from an EMBL/GenBank/DDBJ whole genome shotgun (WGS) entry which is preliminary data.</text>
</comment>
<evidence type="ECO:0000313" key="1">
    <source>
        <dbReference type="EMBL" id="TCL04207.1"/>
    </source>
</evidence>
<dbReference type="EMBL" id="SJOI01000001">
    <property type="protein sequence ID" value="TCL04207.1"/>
    <property type="molecule type" value="Genomic_DNA"/>
</dbReference>
<dbReference type="AlphaFoldDB" id="A0A4R1NBP4"/>
<name>A0A4R1NBP4_9GAMM</name>
<accession>A0A4R1NBP4</accession>
<dbReference type="Proteomes" id="UP000294555">
    <property type="component" value="Unassembled WGS sequence"/>
</dbReference>
<proteinExistence type="predicted"/>
<evidence type="ECO:0000313" key="2">
    <source>
        <dbReference type="Proteomes" id="UP000294555"/>
    </source>
</evidence>